<dbReference type="Proteomes" id="UP000274271">
    <property type="component" value="Unassembled WGS sequence"/>
</dbReference>
<evidence type="ECO:0000259" key="1">
    <source>
        <dbReference type="Pfam" id="PF12680"/>
    </source>
</evidence>
<protein>
    <submittedName>
        <fullName evidence="2">Nuclear transport factor 2 family protein</fullName>
    </submittedName>
</protein>
<reference evidence="2 3" key="1">
    <citation type="submission" date="2018-11" db="EMBL/GenBank/DDBJ databases">
        <authorList>
            <person name="Zhou Z."/>
            <person name="Wang G."/>
        </authorList>
    </citation>
    <scope>NUCLEOTIDE SEQUENCE [LARGE SCALE GENOMIC DNA]</scope>
    <source>
        <strain evidence="2 3">KCTC42998</strain>
    </source>
</reference>
<dbReference type="InterPro" id="IPR037401">
    <property type="entry name" value="SnoaL-like"/>
</dbReference>
<dbReference type="Gene3D" id="3.10.450.50">
    <property type="match status" value="1"/>
</dbReference>
<dbReference type="SUPFAM" id="SSF54427">
    <property type="entry name" value="NTF2-like"/>
    <property type="match status" value="1"/>
</dbReference>
<sequence length="107" mass="11780">MKLPGTIEGLIKAQNDVDSTAFAAYFTEKATVSDEGSSYAGRTEIKQWIQQATEKYRMRIKPLDFHQTGSMAELTVEVTGTFAGSPAVMQYHLELEGPSIYSLKITG</sequence>
<dbReference type="RefSeq" id="WP_124907924.1">
    <property type="nucleotide sequence ID" value="NZ_RQJP01000003.1"/>
</dbReference>
<proteinExistence type="predicted"/>
<dbReference type="Pfam" id="PF12680">
    <property type="entry name" value="SnoaL_2"/>
    <property type="match status" value="1"/>
</dbReference>
<dbReference type="EMBL" id="RQJP01000003">
    <property type="protein sequence ID" value="RRB14028.1"/>
    <property type="molecule type" value="Genomic_DNA"/>
</dbReference>
<dbReference type="InterPro" id="IPR032710">
    <property type="entry name" value="NTF2-like_dom_sf"/>
</dbReference>
<name>A0A3P1CLD3_9BACT</name>
<keyword evidence="3" id="KW-1185">Reference proteome</keyword>
<gene>
    <name evidence="2" type="ORF">EHT87_17430</name>
</gene>
<comment type="caution">
    <text evidence="2">The sequence shown here is derived from an EMBL/GenBank/DDBJ whole genome shotgun (WGS) entry which is preliminary data.</text>
</comment>
<feature type="domain" description="SnoaL-like" evidence="1">
    <location>
        <begin position="8"/>
        <end position="87"/>
    </location>
</feature>
<dbReference type="OrthoDB" id="8684708at2"/>
<accession>A0A3P1CLD3</accession>
<dbReference type="AlphaFoldDB" id="A0A3P1CLD3"/>
<organism evidence="2 3">
    <name type="scientific">Larkinella knui</name>
    <dbReference type="NCBI Taxonomy" id="2025310"/>
    <lineage>
        <taxon>Bacteria</taxon>
        <taxon>Pseudomonadati</taxon>
        <taxon>Bacteroidota</taxon>
        <taxon>Cytophagia</taxon>
        <taxon>Cytophagales</taxon>
        <taxon>Spirosomataceae</taxon>
        <taxon>Larkinella</taxon>
    </lineage>
</organism>
<evidence type="ECO:0000313" key="2">
    <source>
        <dbReference type="EMBL" id="RRB14028.1"/>
    </source>
</evidence>
<evidence type="ECO:0000313" key="3">
    <source>
        <dbReference type="Proteomes" id="UP000274271"/>
    </source>
</evidence>